<organism evidence="2 3">
    <name type="scientific">Setomelanomma holmii</name>
    <dbReference type="NCBI Taxonomy" id="210430"/>
    <lineage>
        <taxon>Eukaryota</taxon>
        <taxon>Fungi</taxon>
        <taxon>Dikarya</taxon>
        <taxon>Ascomycota</taxon>
        <taxon>Pezizomycotina</taxon>
        <taxon>Dothideomycetes</taxon>
        <taxon>Pleosporomycetidae</taxon>
        <taxon>Pleosporales</taxon>
        <taxon>Pleosporineae</taxon>
        <taxon>Phaeosphaeriaceae</taxon>
        <taxon>Setomelanomma</taxon>
    </lineage>
</organism>
<dbReference type="InterPro" id="IPR010730">
    <property type="entry name" value="HET"/>
</dbReference>
<feature type="domain" description="Heterokaryon incompatibility" evidence="1">
    <location>
        <begin position="1"/>
        <end position="95"/>
    </location>
</feature>
<feature type="non-terminal residue" evidence="2">
    <location>
        <position position="1"/>
    </location>
</feature>
<evidence type="ECO:0000259" key="1">
    <source>
        <dbReference type="Pfam" id="PF06985"/>
    </source>
</evidence>
<dbReference type="OrthoDB" id="270167at2759"/>
<dbReference type="PANTHER" id="PTHR33112:SF10">
    <property type="entry name" value="TOL"/>
    <property type="match status" value="1"/>
</dbReference>
<proteinExistence type="predicted"/>
<evidence type="ECO:0000313" key="3">
    <source>
        <dbReference type="Proteomes" id="UP000799777"/>
    </source>
</evidence>
<dbReference type="AlphaFoldDB" id="A0A9P4GU39"/>
<keyword evidence="3" id="KW-1185">Reference proteome</keyword>
<protein>
    <recommendedName>
        <fullName evidence="1">Heterokaryon incompatibility domain-containing protein</fullName>
    </recommendedName>
</protein>
<dbReference type="PANTHER" id="PTHR33112">
    <property type="entry name" value="DOMAIN PROTEIN, PUTATIVE-RELATED"/>
    <property type="match status" value="1"/>
</dbReference>
<reference evidence="2" key="1">
    <citation type="journal article" date="2020" name="Stud. Mycol.">
        <title>101 Dothideomycetes genomes: a test case for predicting lifestyles and emergence of pathogens.</title>
        <authorList>
            <person name="Haridas S."/>
            <person name="Albert R."/>
            <person name="Binder M."/>
            <person name="Bloem J."/>
            <person name="Labutti K."/>
            <person name="Salamov A."/>
            <person name="Andreopoulos B."/>
            <person name="Baker S."/>
            <person name="Barry K."/>
            <person name="Bills G."/>
            <person name="Bluhm B."/>
            <person name="Cannon C."/>
            <person name="Castanera R."/>
            <person name="Culley D."/>
            <person name="Daum C."/>
            <person name="Ezra D."/>
            <person name="Gonzalez J."/>
            <person name="Henrissat B."/>
            <person name="Kuo A."/>
            <person name="Liang C."/>
            <person name="Lipzen A."/>
            <person name="Lutzoni F."/>
            <person name="Magnuson J."/>
            <person name="Mondo S."/>
            <person name="Nolan M."/>
            <person name="Ohm R."/>
            <person name="Pangilinan J."/>
            <person name="Park H.-J."/>
            <person name="Ramirez L."/>
            <person name="Alfaro M."/>
            <person name="Sun H."/>
            <person name="Tritt A."/>
            <person name="Yoshinaga Y."/>
            <person name="Zwiers L.-H."/>
            <person name="Turgeon B."/>
            <person name="Goodwin S."/>
            <person name="Spatafora J."/>
            <person name="Crous P."/>
            <person name="Grigoriev I."/>
        </authorList>
    </citation>
    <scope>NUCLEOTIDE SEQUENCE</scope>
    <source>
        <strain evidence="2">CBS 110217</strain>
    </source>
</reference>
<name>A0A9P4GU39_9PLEO</name>
<evidence type="ECO:0000313" key="2">
    <source>
        <dbReference type="EMBL" id="KAF2022963.1"/>
    </source>
</evidence>
<dbReference type="Proteomes" id="UP000799777">
    <property type="component" value="Unassembled WGS sequence"/>
</dbReference>
<sequence length="110" mass="12803">YITVSYCWAQLDGIHSLDTPDYRIWESRNTTSSKSLRCPKGVFHRAIRFSQHSNCPFIWIDQECINQSDPEDVKKHLQVMDRVYSRSLCTVSPLATDPFLEHHHANVLDV</sequence>
<dbReference type="Pfam" id="PF06985">
    <property type="entry name" value="HET"/>
    <property type="match status" value="1"/>
</dbReference>
<accession>A0A9P4GU39</accession>
<comment type="caution">
    <text evidence="2">The sequence shown here is derived from an EMBL/GenBank/DDBJ whole genome shotgun (WGS) entry which is preliminary data.</text>
</comment>
<dbReference type="EMBL" id="ML978400">
    <property type="protein sequence ID" value="KAF2022963.1"/>
    <property type="molecule type" value="Genomic_DNA"/>
</dbReference>
<gene>
    <name evidence="2" type="ORF">EK21DRAFT_81902</name>
</gene>